<sequence>LTPDTDFFYAFGSHQEALNVLIVALANGEGFLKVTGEVGLGKTLLCRTLLNHLREGVATAYLPNPHLDANEIRRALARELGIRIGEEDKTDYLTEAIQARVLHLARHGSRVVVLIDEAQQLSDAALEAIRLWSNLETEKSKLLQIILFGQPELDARLKRPELRQLAQRIGFSYRLKPMAPAIVSGYLAHRLKVAGTKDLNLFTPRAGRMVAQVSCGVPRLVNLCAHKALLSAYGEGTPRVRWHHVLRAAADTETLRSRLSWPNRIWSRS</sequence>
<reference evidence="2" key="1">
    <citation type="submission" date="2013-08" db="EMBL/GenBank/DDBJ databases">
        <authorList>
            <person name="Mendez C."/>
            <person name="Richter M."/>
            <person name="Ferrer M."/>
            <person name="Sanchez J."/>
        </authorList>
    </citation>
    <scope>NUCLEOTIDE SEQUENCE</scope>
</reference>
<feature type="non-terminal residue" evidence="2">
    <location>
        <position position="1"/>
    </location>
</feature>
<protein>
    <submittedName>
        <fullName evidence="2">General secretion pathway protein, ATPase</fullName>
    </submittedName>
</protein>
<organism evidence="2">
    <name type="scientific">mine drainage metagenome</name>
    <dbReference type="NCBI Taxonomy" id="410659"/>
    <lineage>
        <taxon>unclassified sequences</taxon>
        <taxon>metagenomes</taxon>
        <taxon>ecological metagenomes</taxon>
    </lineage>
</organism>
<dbReference type="EMBL" id="AUZZ01010195">
    <property type="protein sequence ID" value="EQD30623.1"/>
    <property type="molecule type" value="Genomic_DNA"/>
</dbReference>
<dbReference type="AlphaFoldDB" id="T0YBZ4"/>
<dbReference type="PANTHER" id="PTHR35894:SF7">
    <property type="entry name" value="GENERAL SECRETION PATHWAY PROTEIN A-RELATED"/>
    <property type="match status" value="1"/>
</dbReference>
<dbReference type="GO" id="GO:0016887">
    <property type="term" value="F:ATP hydrolysis activity"/>
    <property type="evidence" value="ECO:0007669"/>
    <property type="project" value="InterPro"/>
</dbReference>
<dbReference type="SUPFAM" id="SSF52540">
    <property type="entry name" value="P-loop containing nucleoside triphosphate hydrolases"/>
    <property type="match status" value="1"/>
</dbReference>
<evidence type="ECO:0000313" key="2">
    <source>
        <dbReference type="EMBL" id="EQD30623.1"/>
    </source>
</evidence>
<dbReference type="PANTHER" id="PTHR35894">
    <property type="entry name" value="GENERAL SECRETION PATHWAY PROTEIN A-RELATED"/>
    <property type="match status" value="1"/>
</dbReference>
<dbReference type="InterPro" id="IPR052026">
    <property type="entry name" value="ExeA_AAA_ATPase_DNA-bind"/>
</dbReference>
<dbReference type="InterPro" id="IPR049945">
    <property type="entry name" value="AAA_22"/>
</dbReference>
<feature type="domain" description="ORC1/DEAH AAA+ ATPase" evidence="1">
    <location>
        <begin position="28"/>
        <end position="157"/>
    </location>
</feature>
<dbReference type="InterPro" id="IPR027417">
    <property type="entry name" value="P-loop_NTPase"/>
</dbReference>
<dbReference type="Pfam" id="PF13401">
    <property type="entry name" value="AAA_22"/>
    <property type="match status" value="1"/>
</dbReference>
<gene>
    <name evidence="2" type="ORF">B2A_14061</name>
</gene>
<evidence type="ECO:0000259" key="1">
    <source>
        <dbReference type="Pfam" id="PF13401"/>
    </source>
</evidence>
<accession>T0YBZ4</accession>
<reference evidence="2" key="2">
    <citation type="journal article" date="2014" name="ISME J.">
        <title>Microbial stratification in low pH oxic and suboxic macroscopic growths along an acid mine drainage.</title>
        <authorList>
            <person name="Mendez-Garcia C."/>
            <person name="Mesa V."/>
            <person name="Sprenger R.R."/>
            <person name="Richter M."/>
            <person name="Diez M.S."/>
            <person name="Solano J."/>
            <person name="Bargiela R."/>
            <person name="Golyshina O.V."/>
            <person name="Manteca A."/>
            <person name="Ramos J.L."/>
            <person name="Gallego J.R."/>
            <person name="Llorente I."/>
            <person name="Martins Dos Santos V.A."/>
            <person name="Jensen O.N."/>
            <person name="Pelaez A.I."/>
            <person name="Sanchez J."/>
            <person name="Ferrer M."/>
        </authorList>
    </citation>
    <scope>NUCLEOTIDE SEQUENCE</scope>
</reference>
<comment type="caution">
    <text evidence="2">The sequence shown here is derived from an EMBL/GenBank/DDBJ whole genome shotgun (WGS) entry which is preliminary data.</text>
</comment>
<name>T0YBZ4_9ZZZZ</name>
<proteinExistence type="predicted"/>
<dbReference type="Gene3D" id="3.40.50.300">
    <property type="entry name" value="P-loop containing nucleotide triphosphate hydrolases"/>
    <property type="match status" value="1"/>
</dbReference>